<evidence type="ECO:0000313" key="2">
    <source>
        <dbReference type="Proteomes" id="UP001060085"/>
    </source>
</evidence>
<protein>
    <submittedName>
        <fullName evidence="1">Uncharacterized protein</fullName>
    </submittedName>
</protein>
<accession>A0ACC0AUQ1</accession>
<sequence length="468" mass="53130">MMTSMLQEVDDMASVVIQQPPTDPSQMAMFAKKTPSLPGLGLASFQAPHSTSFGFSRFCAPRPPGAAGSSTPHQPISQASSSDEQERADDMDGIQHYGFGHRVVQQWESSQWFSSARYDYTHSGAFLDMGSGSPIDDLVEFGTVRLLDWNDSMTDIQLGMRFINKVHAISAVLANDPKIPVSNIIQERAWYARKFTIERVFGSWDTTFNILPKYLQVVQDLNPRTIYEFLHHRTSSPPNFVFKFVFWCFSSCIDGFPYCRPVISVDGTNLRGPYKGVLLIAIGIGSLKTCKNTLLKIATYASFLIATKIQERNVDAYIYLMKLDPKKLTLLHDGGHRHSIMTTNISEALNSVLKKNRVLPLKVLIELIFNKLVKYFYQHREKAETCVHPFPTRIFDKFLHIEMKSREHKVTTYNPRERIYMVNSPIPVSGTGNNVYTLRVNNKSCSCEKWQTYTLPCSHILAVCRENE</sequence>
<dbReference type="EMBL" id="CM044705">
    <property type="protein sequence ID" value="KAI5664466.1"/>
    <property type="molecule type" value="Genomic_DNA"/>
</dbReference>
<name>A0ACC0AUQ1_CATRO</name>
<reference evidence="2" key="1">
    <citation type="journal article" date="2023" name="Nat. Plants">
        <title>Single-cell RNA sequencing provides a high-resolution roadmap for understanding the multicellular compartmentation of specialized metabolism.</title>
        <authorList>
            <person name="Sun S."/>
            <person name="Shen X."/>
            <person name="Li Y."/>
            <person name="Li Y."/>
            <person name="Wang S."/>
            <person name="Li R."/>
            <person name="Zhang H."/>
            <person name="Shen G."/>
            <person name="Guo B."/>
            <person name="Wei J."/>
            <person name="Xu J."/>
            <person name="St-Pierre B."/>
            <person name="Chen S."/>
            <person name="Sun C."/>
        </authorList>
    </citation>
    <scope>NUCLEOTIDE SEQUENCE [LARGE SCALE GENOMIC DNA]</scope>
</reference>
<dbReference type="Proteomes" id="UP001060085">
    <property type="component" value="Linkage Group LG05"/>
</dbReference>
<gene>
    <name evidence="1" type="ORF">M9H77_23789</name>
</gene>
<proteinExistence type="predicted"/>
<organism evidence="1 2">
    <name type="scientific">Catharanthus roseus</name>
    <name type="common">Madagascar periwinkle</name>
    <name type="synonym">Vinca rosea</name>
    <dbReference type="NCBI Taxonomy" id="4058"/>
    <lineage>
        <taxon>Eukaryota</taxon>
        <taxon>Viridiplantae</taxon>
        <taxon>Streptophyta</taxon>
        <taxon>Embryophyta</taxon>
        <taxon>Tracheophyta</taxon>
        <taxon>Spermatophyta</taxon>
        <taxon>Magnoliopsida</taxon>
        <taxon>eudicotyledons</taxon>
        <taxon>Gunneridae</taxon>
        <taxon>Pentapetalae</taxon>
        <taxon>asterids</taxon>
        <taxon>lamiids</taxon>
        <taxon>Gentianales</taxon>
        <taxon>Apocynaceae</taxon>
        <taxon>Rauvolfioideae</taxon>
        <taxon>Vinceae</taxon>
        <taxon>Catharanthinae</taxon>
        <taxon>Catharanthus</taxon>
    </lineage>
</organism>
<evidence type="ECO:0000313" key="1">
    <source>
        <dbReference type="EMBL" id="KAI5664466.1"/>
    </source>
</evidence>
<comment type="caution">
    <text evidence="1">The sequence shown here is derived from an EMBL/GenBank/DDBJ whole genome shotgun (WGS) entry which is preliminary data.</text>
</comment>
<keyword evidence="2" id="KW-1185">Reference proteome</keyword>